<name>A0A6J6Q073_9ZZZZ</name>
<gene>
    <name evidence="1" type="ORF">UFOPK2366_01462</name>
</gene>
<dbReference type="AlphaFoldDB" id="A0A6J6Q073"/>
<dbReference type="EMBL" id="CAEZXM010000299">
    <property type="protein sequence ID" value="CAB4705151.1"/>
    <property type="molecule type" value="Genomic_DNA"/>
</dbReference>
<dbReference type="Gene3D" id="3.40.50.1820">
    <property type="entry name" value="alpha/beta hydrolase"/>
    <property type="match status" value="1"/>
</dbReference>
<dbReference type="SUPFAM" id="SSF53474">
    <property type="entry name" value="alpha/beta-Hydrolases"/>
    <property type="match status" value="1"/>
</dbReference>
<sequence>MRVTFELWSRLIAADPELFMRYAMADGFTVTALTMLEPMLEAMIPMGAGTLAVGSGAQLELDKVLDITELLPAIACPTLIIGGAEDRWVDISHSRSLADEIHSARLVELPAGHLAIQELASDVATLLHAHIAGV</sequence>
<accession>A0A6J6Q073</accession>
<proteinExistence type="predicted"/>
<reference evidence="1" key="1">
    <citation type="submission" date="2020-05" db="EMBL/GenBank/DDBJ databases">
        <authorList>
            <person name="Chiriac C."/>
            <person name="Salcher M."/>
            <person name="Ghai R."/>
            <person name="Kavagutti S V."/>
        </authorList>
    </citation>
    <scope>NUCLEOTIDE SEQUENCE</scope>
</reference>
<evidence type="ECO:0000313" key="1">
    <source>
        <dbReference type="EMBL" id="CAB4705151.1"/>
    </source>
</evidence>
<organism evidence="1">
    <name type="scientific">freshwater metagenome</name>
    <dbReference type="NCBI Taxonomy" id="449393"/>
    <lineage>
        <taxon>unclassified sequences</taxon>
        <taxon>metagenomes</taxon>
        <taxon>ecological metagenomes</taxon>
    </lineage>
</organism>
<dbReference type="InterPro" id="IPR029058">
    <property type="entry name" value="AB_hydrolase_fold"/>
</dbReference>
<protein>
    <submittedName>
        <fullName evidence="1">Unannotated protein</fullName>
    </submittedName>
</protein>